<dbReference type="EMBL" id="PDPS01000025">
    <property type="protein sequence ID" value="PID57826.1"/>
    <property type="molecule type" value="Genomic_DNA"/>
</dbReference>
<comment type="caution">
    <text evidence="3">The sequence shown here is derived from an EMBL/GenBank/DDBJ whole genome shotgun (WGS) entry which is preliminary data.</text>
</comment>
<dbReference type="Proteomes" id="UP000229740">
    <property type="component" value="Unassembled WGS sequence"/>
</dbReference>
<evidence type="ECO:0000313" key="4">
    <source>
        <dbReference type="Proteomes" id="UP000229740"/>
    </source>
</evidence>
<dbReference type="PANTHER" id="PTHR12526:SF635">
    <property type="entry name" value="GLYCOSYL TRANSFERASE GROUP 1"/>
    <property type="match status" value="1"/>
</dbReference>
<feature type="domain" description="Glycosyltransferase subfamily 4-like N-terminal" evidence="2">
    <location>
        <begin position="15"/>
        <end position="212"/>
    </location>
</feature>
<feature type="domain" description="Glycosyl transferase family 1" evidence="1">
    <location>
        <begin position="226"/>
        <end position="383"/>
    </location>
</feature>
<dbReference type="Pfam" id="PF00534">
    <property type="entry name" value="Glycos_transf_1"/>
    <property type="match status" value="1"/>
</dbReference>
<dbReference type="CDD" id="cd03825">
    <property type="entry name" value="GT4_WcaC-like"/>
    <property type="match status" value="1"/>
</dbReference>
<dbReference type="InterPro" id="IPR028098">
    <property type="entry name" value="Glyco_trans_4-like_N"/>
</dbReference>
<dbReference type="GO" id="GO:0016757">
    <property type="term" value="F:glycosyltransferase activity"/>
    <property type="evidence" value="ECO:0007669"/>
    <property type="project" value="InterPro"/>
</dbReference>
<keyword evidence="3" id="KW-0808">Transferase</keyword>
<evidence type="ECO:0000313" key="3">
    <source>
        <dbReference type="EMBL" id="PID57826.1"/>
    </source>
</evidence>
<accession>A0A2G6E6W2</accession>
<dbReference type="Gene3D" id="3.40.50.2000">
    <property type="entry name" value="Glycogen Phosphorylase B"/>
    <property type="match status" value="2"/>
</dbReference>
<protein>
    <submittedName>
        <fullName evidence="3">Glycosyl transferase</fullName>
    </submittedName>
</protein>
<gene>
    <name evidence="3" type="ORF">CSB45_06290</name>
</gene>
<evidence type="ECO:0000259" key="2">
    <source>
        <dbReference type="Pfam" id="PF13439"/>
    </source>
</evidence>
<proteinExistence type="predicted"/>
<dbReference type="PANTHER" id="PTHR12526">
    <property type="entry name" value="GLYCOSYLTRANSFERASE"/>
    <property type="match status" value="1"/>
</dbReference>
<dbReference type="SUPFAM" id="SSF53756">
    <property type="entry name" value="UDP-Glycosyltransferase/glycogen phosphorylase"/>
    <property type="match status" value="1"/>
</dbReference>
<dbReference type="Pfam" id="PF13439">
    <property type="entry name" value="Glyco_transf_4"/>
    <property type="match status" value="1"/>
</dbReference>
<reference evidence="3 4" key="1">
    <citation type="submission" date="2017-10" db="EMBL/GenBank/DDBJ databases">
        <title>Novel microbial diversity and functional potential in the marine mammal oral microbiome.</title>
        <authorList>
            <person name="Dudek N.K."/>
            <person name="Sun C.L."/>
            <person name="Burstein D."/>
            <person name="Kantor R.S."/>
            <person name="Aliaga Goltsman D.S."/>
            <person name="Bik E.M."/>
            <person name="Thomas B.C."/>
            <person name="Banfield J.F."/>
            <person name="Relman D.A."/>
        </authorList>
    </citation>
    <scope>NUCLEOTIDE SEQUENCE [LARGE SCALE GENOMIC DNA]</scope>
    <source>
        <strain evidence="3">DOLZORAL124_49_17</strain>
    </source>
</reference>
<name>A0A2G6E6W2_9BACT</name>
<dbReference type="AlphaFoldDB" id="A0A2G6E6W2"/>
<dbReference type="InterPro" id="IPR001296">
    <property type="entry name" value="Glyco_trans_1"/>
</dbReference>
<organism evidence="3 4">
    <name type="scientific">candidate division KSB3 bacterium</name>
    <dbReference type="NCBI Taxonomy" id="2044937"/>
    <lineage>
        <taxon>Bacteria</taxon>
        <taxon>candidate division KSB3</taxon>
    </lineage>
</organism>
<evidence type="ECO:0000259" key="1">
    <source>
        <dbReference type="Pfam" id="PF00534"/>
    </source>
</evidence>
<sequence>MPLTVLHINQSDISGGAAIAAYRLHRALRAQGVHSRLLAGVVKTDDPHVAATPPISLPEKQVSFITRRIGLNYIQLISSWKILRHPFYQEAAILNFHNLHTDYFNYLAIPALTQQKASLLTLHDMWSFTGHCGYSYDCTRWQTGCGNCPFPHEHPPIQRDATQQEWKLKHWAYARSKLSIVAPSTWLAKLAGQSMLRNFKIHHIPNGIDVTRYKPLEPEKCRDLLGISPKKRVLMFVAHSLNALRKGGDLFSQALHKLPQRLKSEILLLMIGYGGETLASELGIPTVNLGYVGSDQLKAIVYSAADLFLFPTRADNLPVVLQESMACGTPMVSFHVGGVPDLVRPGVTGYLASPCDVDDFCAGIIQLLEDKKLREHLGTQCRKIAEAEYPATLQAQRYNAVYQALLQAE</sequence>